<evidence type="ECO:0000313" key="2">
    <source>
        <dbReference type="Proteomes" id="UP001161757"/>
    </source>
</evidence>
<comment type="caution">
    <text evidence="1">The sequence shown here is derived from an EMBL/GenBank/DDBJ whole genome shotgun (WGS) entry which is preliminary data.</text>
</comment>
<reference evidence="1" key="1">
    <citation type="submission" date="2023-01" db="EMBL/GenBank/DDBJ databases">
        <title>Exophiala dermititidis isolated from Cystic Fibrosis Patient.</title>
        <authorList>
            <person name="Kurbessoian T."/>
            <person name="Crocker A."/>
            <person name="Murante D."/>
            <person name="Hogan D.A."/>
            <person name="Stajich J.E."/>
        </authorList>
    </citation>
    <scope>NUCLEOTIDE SEQUENCE</scope>
    <source>
        <strain evidence="1">Ex8</strain>
    </source>
</reference>
<evidence type="ECO:0000313" key="1">
    <source>
        <dbReference type="EMBL" id="KAJ8995590.1"/>
    </source>
</evidence>
<dbReference type="Proteomes" id="UP001161757">
    <property type="component" value="Unassembled WGS sequence"/>
</dbReference>
<gene>
    <name evidence="1" type="ORF">HRR80_000355</name>
</gene>
<accession>A0AAN6F4R5</accession>
<protein>
    <submittedName>
        <fullName evidence="1">Uncharacterized protein</fullName>
    </submittedName>
</protein>
<dbReference type="EMBL" id="JAJGCB010000001">
    <property type="protein sequence ID" value="KAJ8995590.1"/>
    <property type="molecule type" value="Genomic_DNA"/>
</dbReference>
<dbReference type="AlphaFoldDB" id="A0AAN6F4R5"/>
<sequence length="162" mass="16907">MASNFIHNTSCAIGSQTTAQCRHLFNLRLCCCCCCCCCCITLKHRWYGSYVTLISVATTTVATTTAATTTAATTTAATTTAATTTAATTTAFAVVTCSCQFPLAQSSTALALVALQKVNLVGLSPSKILLPTLHHSYLIAIFSPPPPQRQSLSTRNSSASST</sequence>
<organism evidence="1 2">
    <name type="scientific">Exophiala dermatitidis</name>
    <name type="common">Black yeast-like fungus</name>
    <name type="synonym">Wangiella dermatitidis</name>
    <dbReference type="NCBI Taxonomy" id="5970"/>
    <lineage>
        <taxon>Eukaryota</taxon>
        <taxon>Fungi</taxon>
        <taxon>Dikarya</taxon>
        <taxon>Ascomycota</taxon>
        <taxon>Pezizomycotina</taxon>
        <taxon>Eurotiomycetes</taxon>
        <taxon>Chaetothyriomycetidae</taxon>
        <taxon>Chaetothyriales</taxon>
        <taxon>Herpotrichiellaceae</taxon>
        <taxon>Exophiala</taxon>
    </lineage>
</organism>
<name>A0AAN6F4R5_EXODE</name>
<proteinExistence type="predicted"/>